<keyword evidence="5" id="KW-1185">Reference proteome</keyword>
<dbReference type="GO" id="GO:0005737">
    <property type="term" value="C:cytoplasm"/>
    <property type="evidence" value="ECO:0007669"/>
    <property type="project" value="TreeGrafter"/>
</dbReference>
<feature type="compositionally biased region" description="Polar residues" evidence="2">
    <location>
        <begin position="1"/>
        <end position="14"/>
    </location>
</feature>
<organism evidence="4 5">
    <name type="scientific">Holothuria leucospilota</name>
    <name type="common">Black long sea cucumber</name>
    <name type="synonym">Mertensiothuria leucospilota</name>
    <dbReference type="NCBI Taxonomy" id="206669"/>
    <lineage>
        <taxon>Eukaryota</taxon>
        <taxon>Metazoa</taxon>
        <taxon>Echinodermata</taxon>
        <taxon>Eleutherozoa</taxon>
        <taxon>Echinozoa</taxon>
        <taxon>Holothuroidea</taxon>
        <taxon>Aspidochirotacea</taxon>
        <taxon>Aspidochirotida</taxon>
        <taxon>Holothuriidae</taxon>
        <taxon>Holothuria</taxon>
    </lineage>
</organism>
<dbReference type="GO" id="GO:0016020">
    <property type="term" value="C:membrane"/>
    <property type="evidence" value="ECO:0007669"/>
    <property type="project" value="TreeGrafter"/>
</dbReference>
<feature type="domain" description="W2" evidence="3">
    <location>
        <begin position="251"/>
        <end position="418"/>
    </location>
</feature>
<dbReference type="SMART" id="SM00515">
    <property type="entry name" value="eIF5C"/>
    <property type="match status" value="1"/>
</dbReference>
<dbReference type="InterPro" id="IPR043510">
    <property type="entry name" value="W2_5MP1/2"/>
</dbReference>
<comment type="caution">
    <text evidence="4">The sequence shown here is derived from an EMBL/GenBank/DDBJ whole genome shotgun (WGS) entry which is preliminary data.</text>
</comment>
<dbReference type="EMBL" id="JAIZAY010000009">
    <property type="protein sequence ID" value="KAJ8036353.1"/>
    <property type="molecule type" value="Genomic_DNA"/>
</dbReference>
<dbReference type="InterPro" id="IPR016024">
    <property type="entry name" value="ARM-type_fold"/>
</dbReference>
<evidence type="ECO:0000256" key="2">
    <source>
        <dbReference type="SAM" id="MobiDB-lite"/>
    </source>
</evidence>
<dbReference type="PANTHER" id="PTHR14208:SF2">
    <property type="entry name" value="PROTEIN KRASAVIETZ"/>
    <property type="match status" value="1"/>
</dbReference>
<accession>A0A9Q1C165</accession>
<proteinExistence type="inferred from homology"/>
<dbReference type="AlphaFoldDB" id="A0A9Q1C165"/>
<protein>
    <submittedName>
        <fullName evidence="4">Basic leucine zipper and W2 domain-containing protein 1</fullName>
    </submittedName>
</protein>
<dbReference type="Pfam" id="PF02020">
    <property type="entry name" value="W2"/>
    <property type="match status" value="1"/>
</dbReference>
<dbReference type="PROSITE" id="PS51363">
    <property type="entry name" value="W2"/>
    <property type="match status" value="1"/>
</dbReference>
<dbReference type="OrthoDB" id="1727522at2759"/>
<name>A0A9Q1C165_HOLLE</name>
<evidence type="ECO:0000313" key="5">
    <source>
        <dbReference type="Proteomes" id="UP001152320"/>
    </source>
</evidence>
<evidence type="ECO:0000313" key="4">
    <source>
        <dbReference type="EMBL" id="KAJ8036353.1"/>
    </source>
</evidence>
<reference evidence="4" key="1">
    <citation type="submission" date="2021-10" db="EMBL/GenBank/DDBJ databases">
        <title>Tropical sea cucumber genome reveals ecological adaptation and Cuvierian tubules defense mechanism.</title>
        <authorList>
            <person name="Chen T."/>
        </authorList>
    </citation>
    <scope>NUCLEOTIDE SEQUENCE</scope>
    <source>
        <strain evidence="4">Nanhai2018</strain>
        <tissue evidence="4">Muscle</tissue>
    </source>
</reference>
<comment type="similarity">
    <text evidence="1">Belongs to the BZW family.</text>
</comment>
<dbReference type="Proteomes" id="UP001152320">
    <property type="component" value="Chromosome 9"/>
</dbReference>
<dbReference type="CDD" id="cd11560">
    <property type="entry name" value="W2_eIF5C_like"/>
    <property type="match status" value="1"/>
</dbReference>
<sequence>MNQKQPKPTLTGQRIKTRKRDEKEKYDPLGFRDAIFKGLNEAGNNIELAYKFLDDASSRLDYRRYSETLLDILLAGGILAPGGTIVGDVDKTKPVRSSLCVFTCEEDVDAVRTFSQIFTNLIRRYKYMEKKLEDEMLKILVFLKAFTPSERTKLAMVTGIFLSKGHIPATCLNSLYNEVLVKEGITLEFVLTLFKVWLEEKDINSIAAALRKAQLEKKLMLFLPTTKQTLPHFQQHFSDAGLTAIVEFQRNVQDSDARKELQTSIITMINNGTSTKEIEEVCKEYMAMNKKSEQDIVTLIWKSLMKALDWNKKEELVADQAIRHLKNYSELLGAFTTQAKSEMTLLLKVQDYCYENIPFMKSFHKMVLLFYKTDVLSEEVIIKWYKDAHSAKGKSVFLEQMKKFVEWLENAEEESESEEED</sequence>
<dbReference type="InterPro" id="IPR057397">
    <property type="entry name" value="HEAT_5MP1_2"/>
</dbReference>
<dbReference type="FunFam" id="1.25.40.180:FF:000006">
    <property type="entry name" value="Basic leucine zipper and W2 domain-containing protein 1"/>
    <property type="match status" value="1"/>
</dbReference>
<evidence type="ECO:0000259" key="3">
    <source>
        <dbReference type="PROSITE" id="PS51363"/>
    </source>
</evidence>
<dbReference type="PANTHER" id="PTHR14208">
    <property type="entry name" value="BASIC LEUCINE ZIPPER AND W2 DOMAIN-CONTAINING PROTEIN"/>
    <property type="match status" value="1"/>
</dbReference>
<dbReference type="SUPFAM" id="SSF48371">
    <property type="entry name" value="ARM repeat"/>
    <property type="match status" value="1"/>
</dbReference>
<evidence type="ECO:0000256" key="1">
    <source>
        <dbReference type="ARBA" id="ARBA00008151"/>
    </source>
</evidence>
<feature type="region of interest" description="Disordered" evidence="2">
    <location>
        <begin position="1"/>
        <end position="24"/>
    </location>
</feature>
<dbReference type="InterPro" id="IPR003307">
    <property type="entry name" value="W2_domain"/>
</dbReference>
<gene>
    <name evidence="4" type="ORF">HOLleu_20304</name>
</gene>
<dbReference type="GO" id="GO:0006417">
    <property type="term" value="P:regulation of translation"/>
    <property type="evidence" value="ECO:0007669"/>
    <property type="project" value="UniProtKB-ARBA"/>
</dbReference>
<dbReference type="Gene3D" id="1.25.40.180">
    <property type="match status" value="1"/>
</dbReference>
<dbReference type="InterPro" id="IPR051245">
    <property type="entry name" value="eIF5-mimic_regulator"/>
</dbReference>
<dbReference type="Pfam" id="PF25504">
    <property type="entry name" value="HEAT_5MP1_2"/>
    <property type="match status" value="1"/>
</dbReference>